<sequence>MLGRPFRRLKRRTMQLTAQAPLLGRLSTSSMKLGHHLEGLGVEEYRSLPGHPLQGLSVKDNRSPPGHPKKVNQKPEKSTSQPECEKSTRMQKKCDRVALSGNLALSGSFQIHATDSATDDERHGLNHTADIINSIAAQVGSGDTYDGSTTPNDHYCWMRPEDIDYTRPVKECSSCFDLTAEMAAALAAASIVFVFAEAGSRRHHAVWLFEEAEREVKEGEEKDGKGKIVHHDSVDEQLKLGTPVRFKNKLWVVKELKENEVIEIEAPYSRRFKKVIEYLLKDTILPDTY</sequence>
<evidence type="ECO:0000256" key="4">
    <source>
        <dbReference type="ARBA" id="ARBA00022801"/>
    </source>
</evidence>
<reference evidence="12" key="1">
    <citation type="journal article" date="2015" name="Proc. Natl. Acad. Sci. U.S.A.">
        <title>Genome sequencing of adzuki bean (Vigna angularis) provides insight into high starch and low fat accumulation and domestication.</title>
        <authorList>
            <person name="Yang K."/>
            <person name="Tian Z."/>
            <person name="Chen C."/>
            <person name="Luo L."/>
            <person name="Zhao B."/>
            <person name="Wang Z."/>
            <person name="Yu L."/>
            <person name="Li Y."/>
            <person name="Sun Y."/>
            <person name="Li W."/>
            <person name="Chen Y."/>
            <person name="Li Y."/>
            <person name="Zhang Y."/>
            <person name="Ai D."/>
            <person name="Zhao J."/>
            <person name="Shang C."/>
            <person name="Ma Y."/>
            <person name="Wu B."/>
            <person name="Wang M."/>
            <person name="Gao L."/>
            <person name="Sun D."/>
            <person name="Zhang P."/>
            <person name="Guo F."/>
            <person name="Wang W."/>
            <person name="Li Y."/>
            <person name="Wang J."/>
            <person name="Varshney R.K."/>
            <person name="Wang J."/>
            <person name="Ling H.Q."/>
            <person name="Wan P."/>
        </authorList>
    </citation>
    <scope>NUCLEOTIDE SEQUENCE</scope>
    <source>
        <strain evidence="12">cv. Jingnong 6</strain>
    </source>
</reference>
<dbReference type="GO" id="GO:0008810">
    <property type="term" value="F:cellulase activity"/>
    <property type="evidence" value="ECO:0007669"/>
    <property type="project" value="UniProtKB-EC"/>
</dbReference>
<evidence type="ECO:0000256" key="8">
    <source>
        <dbReference type="ARBA" id="ARBA00023326"/>
    </source>
</evidence>
<evidence type="ECO:0000259" key="10">
    <source>
        <dbReference type="Pfam" id="PF00759"/>
    </source>
</evidence>
<protein>
    <recommendedName>
        <fullName evidence="3">cellulase</fullName>
        <ecNumber evidence="3">3.2.1.4</ecNumber>
    </recommendedName>
</protein>
<evidence type="ECO:0000313" key="11">
    <source>
        <dbReference type="EMBL" id="KOM51898.1"/>
    </source>
</evidence>
<dbReference type="SUPFAM" id="SSF48208">
    <property type="entry name" value="Six-hairpin glycosidases"/>
    <property type="match status" value="1"/>
</dbReference>
<feature type="region of interest" description="Disordered" evidence="9">
    <location>
        <begin position="46"/>
        <end position="91"/>
    </location>
</feature>
<keyword evidence="5" id="KW-0136">Cellulose degradation</keyword>
<keyword evidence="6" id="KW-0119">Carbohydrate metabolism</keyword>
<dbReference type="InterPro" id="IPR001701">
    <property type="entry name" value="Glyco_hydro_9"/>
</dbReference>
<evidence type="ECO:0000256" key="6">
    <source>
        <dbReference type="ARBA" id="ARBA00023277"/>
    </source>
</evidence>
<keyword evidence="8" id="KW-0624">Polysaccharide degradation</keyword>
<organism evidence="11 12">
    <name type="scientific">Phaseolus angularis</name>
    <name type="common">Azuki bean</name>
    <name type="synonym">Vigna angularis</name>
    <dbReference type="NCBI Taxonomy" id="3914"/>
    <lineage>
        <taxon>Eukaryota</taxon>
        <taxon>Viridiplantae</taxon>
        <taxon>Streptophyta</taxon>
        <taxon>Embryophyta</taxon>
        <taxon>Tracheophyta</taxon>
        <taxon>Spermatophyta</taxon>
        <taxon>Magnoliopsida</taxon>
        <taxon>eudicotyledons</taxon>
        <taxon>Gunneridae</taxon>
        <taxon>Pentapetalae</taxon>
        <taxon>rosids</taxon>
        <taxon>fabids</taxon>
        <taxon>Fabales</taxon>
        <taxon>Fabaceae</taxon>
        <taxon>Papilionoideae</taxon>
        <taxon>50 kb inversion clade</taxon>
        <taxon>NPAAA clade</taxon>
        <taxon>indigoferoid/millettioid clade</taxon>
        <taxon>Phaseoleae</taxon>
        <taxon>Vigna</taxon>
    </lineage>
</organism>
<dbReference type="InterPro" id="IPR012341">
    <property type="entry name" value="6hp_glycosidase-like_sf"/>
</dbReference>
<dbReference type="AlphaFoldDB" id="A0A0L9VA58"/>
<evidence type="ECO:0000256" key="9">
    <source>
        <dbReference type="SAM" id="MobiDB-lite"/>
    </source>
</evidence>
<evidence type="ECO:0000256" key="5">
    <source>
        <dbReference type="ARBA" id="ARBA00023001"/>
    </source>
</evidence>
<dbReference type="PANTHER" id="PTHR22298">
    <property type="entry name" value="ENDO-1,4-BETA-GLUCANASE"/>
    <property type="match status" value="1"/>
</dbReference>
<evidence type="ECO:0000256" key="3">
    <source>
        <dbReference type="ARBA" id="ARBA00012601"/>
    </source>
</evidence>
<evidence type="ECO:0000256" key="7">
    <source>
        <dbReference type="ARBA" id="ARBA00023295"/>
    </source>
</evidence>
<evidence type="ECO:0000313" key="12">
    <source>
        <dbReference type="Proteomes" id="UP000053144"/>
    </source>
</evidence>
<dbReference type="Pfam" id="PF00759">
    <property type="entry name" value="Glyco_hydro_9"/>
    <property type="match status" value="1"/>
</dbReference>
<dbReference type="Gene3D" id="1.50.10.10">
    <property type="match status" value="1"/>
</dbReference>
<accession>A0A0L9VA58</accession>
<feature type="domain" description="Glycoside hydrolase family 9" evidence="10">
    <location>
        <begin position="133"/>
        <end position="215"/>
    </location>
</feature>
<dbReference type="Gramene" id="KOM51898">
    <property type="protein sequence ID" value="KOM51898"/>
    <property type="gene ID" value="LR48_Vigan09g055700"/>
</dbReference>
<gene>
    <name evidence="11" type="ORF">LR48_Vigan09g055700</name>
</gene>
<keyword evidence="7" id="KW-0326">Glycosidase</keyword>
<dbReference type="GO" id="GO:0030245">
    <property type="term" value="P:cellulose catabolic process"/>
    <property type="evidence" value="ECO:0007669"/>
    <property type="project" value="UniProtKB-KW"/>
</dbReference>
<evidence type="ECO:0000256" key="1">
    <source>
        <dbReference type="ARBA" id="ARBA00000966"/>
    </source>
</evidence>
<feature type="compositionally biased region" description="Basic and acidic residues" evidence="9">
    <location>
        <begin position="73"/>
        <end position="91"/>
    </location>
</feature>
<comment type="catalytic activity">
    <reaction evidence="1">
        <text>Endohydrolysis of (1-&gt;4)-beta-D-glucosidic linkages in cellulose, lichenin and cereal beta-D-glucans.</text>
        <dbReference type="EC" id="3.2.1.4"/>
    </reaction>
</comment>
<evidence type="ECO:0000256" key="2">
    <source>
        <dbReference type="ARBA" id="ARBA00007072"/>
    </source>
</evidence>
<dbReference type="EC" id="3.2.1.4" evidence="3"/>
<dbReference type="EMBL" id="CM003379">
    <property type="protein sequence ID" value="KOM51898.1"/>
    <property type="molecule type" value="Genomic_DNA"/>
</dbReference>
<dbReference type="InterPro" id="IPR008928">
    <property type="entry name" value="6-hairpin_glycosidase_sf"/>
</dbReference>
<dbReference type="Proteomes" id="UP000053144">
    <property type="component" value="Chromosome 9"/>
</dbReference>
<name>A0A0L9VA58_PHAAN</name>
<keyword evidence="4" id="KW-0378">Hydrolase</keyword>
<proteinExistence type="inferred from homology"/>
<dbReference type="STRING" id="3914.A0A0L9VA58"/>
<comment type="similarity">
    <text evidence="2">Belongs to the glycosyl hydrolase 9 (cellulase E) family.</text>
</comment>